<comment type="caution">
    <text evidence="1">The sequence shown here is derived from an EMBL/GenBank/DDBJ whole genome shotgun (WGS) entry which is preliminary data.</text>
</comment>
<keyword evidence="2" id="KW-1185">Reference proteome</keyword>
<reference evidence="1" key="1">
    <citation type="submission" date="2020-01" db="EMBL/GenBank/DDBJ databases">
        <authorList>
            <consortium name="DOE Joint Genome Institute"/>
            <person name="Haridas S."/>
            <person name="Albert R."/>
            <person name="Binder M."/>
            <person name="Bloem J."/>
            <person name="Labutti K."/>
            <person name="Salamov A."/>
            <person name="Andreopoulos B."/>
            <person name="Baker S.E."/>
            <person name="Barry K."/>
            <person name="Bills G."/>
            <person name="Bluhm B.H."/>
            <person name="Cannon C."/>
            <person name="Castanera R."/>
            <person name="Culley D.E."/>
            <person name="Daum C."/>
            <person name="Ezra D."/>
            <person name="Gonzalez J.B."/>
            <person name="Henrissat B."/>
            <person name="Kuo A."/>
            <person name="Liang C."/>
            <person name="Lipzen A."/>
            <person name="Lutzoni F."/>
            <person name="Magnuson J."/>
            <person name="Mondo S."/>
            <person name="Nolan M."/>
            <person name="Ohm R."/>
            <person name="Pangilinan J."/>
            <person name="Park H.-J."/>
            <person name="Ramirez L."/>
            <person name="Alfaro M."/>
            <person name="Sun H."/>
            <person name="Tritt A."/>
            <person name="Yoshinaga Y."/>
            <person name="Zwiers L.-H."/>
            <person name="Turgeon B.G."/>
            <person name="Goodwin S.B."/>
            <person name="Spatafora J.W."/>
            <person name="Crous P.W."/>
            <person name="Grigoriev I.V."/>
        </authorList>
    </citation>
    <scope>NUCLEOTIDE SEQUENCE</scope>
    <source>
        <strain evidence="1">CBS 394.84</strain>
    </source>
</reference>
<name>A0A9P4LA86_9PLEO</name>
<organism evidence="1 2">
    <name type="scientific">Cucurbitaria berberidis CBS 394.84</name>
    <dbReference type="NCBI Taxonomy" id="1168544"/>
    <lineage>
        <taxon>Eukaryota</taxon>
        <taxon>Fungi</taxon>
        <taxon>Dikarya</taxon>
        <taxon>Ascomycota</taxon>
        <taxon>Pezizomycotina</taxon>
        <taxon>Dothideomycetes</taxon>
        <taxon>Pleosporomycetidae</taxon>
        <taxon>Pleosporales</taxon>
        <taxon>Pleosporineae</taxon>
        <taxon>Cucurbitariaceae</taxon>
        <taxon>Cucurbitaria</taxon>
    </lineage>
</organism>
<evidence type="ECO:0000313" key="2">
    <source>
        <dbReference type="Proteomes" id="UP000800039"/>
    </source>
</evidence>
<protein>
    <submittedName>
        <fullName evidence="1">Uncharacterized protein</fullName>
    </submittedName>
</protein>
<dbReference type="Proteomes" id="UP000800039">
    <property type="component" value="Unassembled WGS sequence"/>
</dbReference>
<dbReference type="RefSeq" id="XP_040789512.1">
    <property type="nucleotide sequence ID" value="XM_040930755.1"/>
</dbReference>
<evidence type="ECO:0000313" key="1">
    <source>
        <dbReference type="EMBL" id="KAF1846949.1"/>
    </source>
</evidence>
<dbReference type="OrthoDB" id="3799587at2759"/>
<gene>
    <name evidence="1" type="ORF">K460DRAFT_329789</name>
</gene>
<dbReference type="AlphaFoldDB" id="A0A9P4LA86"/>
<sequence>MNHQNPHDSLSIKYLNQGLVVSPTNTIHSTPLNVNCPYHSAILQLAPTHPKPEGSKPLQRLECMPPAGFSQDFRVGTSASGGCTCGHMIRADMVDISRELEAIVEQSANKATVTTPNRR</sequence>
<accession>A0A9P4LA86</accession>
<proteinExistence type="predicted"/>
<dbReference type="GeneID" id="63848007"/>
<dbReference type="EMBL" id="ML976615">
    <property type="protein sequence ID" value="KAF1846949.1"/>
    <property type="molecule type" value="Genomic_DNA"/>
</dbReference>